<keyword evidence="2" id="KW-1185">Reference proteome</keyword>
<dbReference type="Pfam" id="PF13561">
    <property type="entry name" value="adh_short_C2"/>
    <property type="match status" value="1"/>
</dbReference>
<dbReference type="Proteomes" id="UP000054771">
    <property type="component" value="Unassembled WGS sequence"/>
</dbReference>
<dbReference type="Gene3D" id="3.40.50.720">
    <property type="entry name" value="NAD(P)-binding Rossmann-like Domain"/>
    <property type="match status" value="1"/>
</dbReference>
<dbReference type="EMBL" id="CDMC01000018">
    <property type="protein sequence ID" value="CEL10390.1"/>
    <property type="molecule type" value="Genomic_DNA"/>
</dbReference>
<name>A0A0U5GEV3_ASPCI</name>
<gene>
    <name evidence="1" type="ORF">ASPCAL13510</name>
</gene>
<dbReference type="AlphaFoldDB" id="A0A0U5GEV3"/>
<proteinExistence type="predicted"/>
<accession>A0A0U5GEV3</accession>
<dbReference type="InterPro" id="IPR036291">
    <property type="entry name" value="NAD(P)-bd_dom_sf"/>
</dbReference>
<dbReference type="STRING" id="454130.A0A0U5GEV3"/>
<reference evidence="2" key="1">
    <citation type="journal article" date="2016" name="Genome Announc.">
        <title>Draft genome sequences of fungus Aspergillus calidoustus.</title>
        <authorList>
            <person name="Horn F."/>
            <person name="Linde J."/>
            <person name="Mattern D.J."/>
            <person name="Walther G."/>
            <person name="Guthke R."/>
            <person name="Scherlach K."/>
            <person name="Martin K."/>
            <person name="Brakhage A.A."/>
            <person name="Petzke L."/>
            <person name="Valiante V."/>
        </authorList>
    </citation>
    <scope>NUCLEOTIDE SEQUENCE [LARGE SCALE GENOMIC DNA]</scope>
    <source>
        <strain evidence="2">SF006504</strain>
    </source>
</reference>
<evidence type="ECO:0000313" key="2">
    <source>
        <dbReference type="Proteomes" id="UP000054771"/>
    </source>
</evidence>
<organism evidence="1 2">
    <name type="scientific">Aspergillus calidoustus</name>
    <dbReference type="NCBI Taxonomy" id="454130"/>
    <lineage>
        <taxon>Eukaryota</taxon>
        <taxon>Fungi</taxon>
        <taxon>Dikarya</taxon>
        <taxon>Ascomycota</taxon>
        <taxon>Pezizomycotina</taxon>
        <taxon>Eurotiomycetes</taxon>
        <taxon>Eurotiomycetidae</taxon>
        <taxon>Eurotiales</taxon>
        <taxon>Aspergillaceae</taxon>
        <taxon>Aspergillus</taxon>
        <taxon>Aspergillus subgen. Nidulantes</taxon>
    </lineage>
</organism>
<dbReference type="InterPro" id="IPR002347">
    <property type="entry name" value="SDR_fam"/>
</dbReference>
<dbReference type="OrthoDB" id="37659at2759"/>
<sequence>MVRINAVVPGLLLTDWGERYSTEEIKEWKDKSILKNEVDLDDCADMYVTIAKNTSMTGQEVFVGKEFPIL</sequence>
<evidence type="ECO:0000313" key="1">
    <source>
        <dbReference type="EMBL" id="CEL10390.1"/>
    </source>
</evidence>
<dbReference type="SUPFAM" id="SSF51735">
    <property type="entry name" value="NAD(P)-binding Rossmann-fold domains"/>
    <property type="match status" value="1"/>
</dbReference>
<protein>
    <submittedName>
        <fullName evidence="1">Uncharacterized protein</fullName>
    </submittedName>
</protein>